<name>A0ABV8SA69_9BACL</name>
<dbReference type="SUPFAM" id="SSF55383">
    <property type="entry name" value="Copper amine oxidase, domain N"/>
    <property type="match status" value="1"/>
</dbReference>
<dbReference type="InterPro" id="IPR036582">
    <property type="entry name" value="Mao_N_sf"/>
</dbReference>
<evidence type="ECO:0000313" key="2">
    <source>
        <dbReference type="EMBL" id="MFC4303872.1"/>
    </source>
</evidence>
<comment type="caution">
    <text evidence="2">The sequence shown here is derived from an EMBL/GenBank/DDBJ whole genome shotgun (WGS) entry which is preliminary data.</text>
</comment>
<dbReference type="Gene3D" id="3.30.457.10">
    <property type="entry name" value="Copper amine oxidase-like, N-terminal domain"/>
    <property type="match status" value="1"/>
</dbReference>
<evidence type="ECO:0000259" key="1">
    <source>
        <dbReference type="Pfam" id="PF07833"/>
    </source>
</evidence>
<accession>A0ABV8SA69</accession>
<dbReference type="EMBL" id="JBHSED010000015">
    <property type="protein sequence ID" value="MFC4303872.1"/>
    <property type="molecule type" value="Genomic_DNA"/>
</dbReference>
<evidence type="ECO:0000313" key="3">
    <source>
        <dbReference type="Proteomes" id="UP001595755"/>
    </source>
</evidence>
<reference evidence="3" key="1">
    <citation type="journal article" date="2019" name="Int. J. Syst. Evol. Microbiol.">
        <title>The Global Catalogue of Microorganisms (GCM) 10K type strain sequencing project: providing services to taxonomists for standard genome sequencing and annotation.</title>
        <authorList>
            <consortium name="The Broad Institute Genomics Platform"/>
            <consortium name="The Broad Institute Genome Sequencing Center for Infectious Disease"/>
            <person name="Wu L."/>
            <person name="Ma J."/>
        </authorList>
    </citation>
    <scope>NUCLEOTIDE SEQUENCE [LARGE SCALE GENOMIC DNA]</scope>
    <source>
        <strain evidence="3">CGMCC 4.1641</strain>
    </source>
</reference>
<keyword evidence="3" id="KW-1185">Reference proteome</keyword>
<dbReference type="Proteomes" id="UP001595755">
    <property type="component" value="Unassembled WGS sequence"/>
</dbReference>
<protein>
    <submittedName>
        <fullName evidence="2">Stalk domain-containing protein</fullName>
    </submittedName>
</protein>
<feature type="domain" description="Copper amine oxidase-like N-terminal" evidence="1">
    <location>
        <begin position="410"/>
        <end position="491"/>
    </location>
</feature>
<dbReference type="Pfam" id="PF07833">
    <property type="entry name" value="Cu_amine_oxidN1"/>
    <property type="match status" value="1"/>
</dbReference>
<dbReference type="PROSITE" id="PS51257">
    <property type="entry name" value="PROKAR_LIPOPROTEIN"/>
    <property type="match status" value="1"/>
</dbReference>
<organism evidence="2 3">
    <name type="scientific">Cohnella boryungensis</name>
    <dbReference type="NCBI Taxonomy" id="768479"/>
    <lineage>
        <taxon>Bacteria</taxon>
        <taxon>Bacillati</taxon>
        <taxon>Bacillota</taxon>
        <taxon>Bacilli</taxon>
        <taxon>Bacillales</taxon>
        <taxon>Paenibacillaceae</taxon>
        <taxon>Cohnella</taxon>
    </lineage>
</organism>
<gene>
    <name evidence="2" type="ORF">ACFO1S_10495</name>
</gene>
<sequence>MNRGLKKLALLVCAFLLAVIVGCQSVGGLNMNDMLLKQLDVTHQEQSQLLEVELDFNEALLEAEDQELTKLVQMFQKVSLKIDHAKTDELGNAWAHGTFSFAKGDIPFTVHTDAKAIRIDIDGAKRPLVLDLKEFTGEFGLRLNLDNQQAFTQTVRDLLKSVAPYFVKGLPNPPVITVNRVNESVHGVATGLNKVHAELNGEQLGKLIPIYLDNLIADKEGLKAMLGSFLEWFEGLPAEVKQLIGLEELGDSDMLLGEISDMLHNTLVDARKELADAQKEPEWKQIFDAGIAVKVDLYVDDVLDVRKYALEANIAPSVFAEEDSPIRSIKVRVSGESWNVNGAVEVPAVKVPVNALGADDLDEMEGYQFVRLFEEDSVIYQLLKNDLQIDDQEFFISNQSWSGNFYLDNGGVQYVPLRATLRDFGIKLNVPEAPGEIRFYDRATEQQIVLRAGSDRATVNGKEIKLSQPLERSYGHTYMAADDLFKLLGAEYKVTVLFDDWKHMTVTRDL</sequence>
<proteinExistence type="predicted"/>
<dbReference type="InterPro" id="IPR012854">
    <property type="entry name" value="Cu_amine_oxidase-like_N"/>
</dbReference>
<dbReference type="RefSeq" id="WP_204603677.1">
    <property type="nucleotide sequence ID" value="NZ_JBHSED010000015.1"/>
</dbReference>